<name>A0AB37UNS1_9CYAN</name>
<evidence type="ECO:0000313" key="3">
    <source>
        <dbReference type="Proteomes" id="UP000282574"/>
    </source>
</evidence>
<proteinExistence type="predicted"/>
<evidence type="ECO:0000256" key="1">
    <source>
        <dbReference type="SAM" id="Phobius"/>
    </source>
</evidence>
<evidence type="ECO:0000313" key="2">
    <source>
        <dbReference type="EMBL" id="RUT13040.1"/>
    </source>
</evidence>
<dbReference type="Proteomes" id="UP000282574">
    <property type="component" value="Unassembled WGS sequence"/>
</dbReference>
<organism evidence="2 3">
    <name type="scientific">Chroococcidiopsis cubana SAG 39.79</name>
    <dbReference type="NCBI Taxonomy" id="388085"/>
    <lineage>
        <taxon>Bacteria</taxon>
        <taxon>Bacillati</taxon>
        <taxon>Cyanobacteriota</taxon>
        <taxon>Cyanophyceae</taxon>
        <taxon>Chroococcidiopsidales</taxon>
        <taxon>Chroococcidiopsidaceae</taxon>
        <taxon>Chroococcidiopsis</taxon>
    </lineage>
</organism>
<keyword evidence="1" id="KW-0472">Membrane</keyword>
<dbReference type="EMBL" id="RSCK01000009">
    <property type="protein sequence ID" value="RUT13040.1"/>
    <property type="molecule type" value="Genomic_DNA"/>
</dbReference>
<accession>A0AB37UNS1</accession>
<protein>
    <submittedName>
        <fullName evidence="2">Uncharacterized protein</fullName>
    </submittedName>
</protein>
<feature type="transmembrane region" description="Helical" evidence="1">
    <location>
        <begin position="12"/>
        <end position="33"/>
    </location>
</feature>
<sequence length="76" mass="8014">MRSSSATAMSDSLKNTIVTVVLGLQLVVFWITVSVDTLVNFVTSFSDAPPAIAQISQYQPPISIGSPSRTIGSGTR</sequence>
<keyword evidence="3" id="KW-1185">Reference proteome</keyword>
<comment type="caution">
    <text evidence="2">The sequence shown here is derived from an EMBL/GenBank/DDBJ whole genome shotgun (WGS) entry which is preliminary data.</text>
</comment>
<reference evidence="2 3" key="1">
    <citation type="journal article" date="2019" name="Genome Biol. Evol.">
        <title>Day and night: Metabolic profiles and evolutionary relationships of six axenic non-marine cyanobacteria.</title>
        <authorList>
            <person name="Will S.E."/>
            <person name="Henke P."/>
            <person name="Boedeker C."/>
            <person name="Huang S."/>
            <person name="Brinkmann H."/>
            <person name="Rohde M."/>
            <person name="Jarek M."/>
            <person name="Friedl T."/>
            <person name="Seufert S."/>
            <person name="Schumacher M."/>
            <person name="Overmann J."/>
            <person name="Neumann-Schaal M."/>
            <person name="Petersen J."/>
        </authorList>
    </citation>
    <scope>NUCLEOTIDE SEQUENCE [LARGE SCALE GENOMIC DNA]</scope>
    <source>
        <strain evidence="2 3">SAG 39.79</strain>
    </source>
</reference>
<gene>
    <name evidence="2" type="ORF">DSM107010_15960</name>
</gene>
<keyword evidence="1" id="KW-1133">Transmembrane helix</keyword>
<dbReference type="AlphaFoldDB" id="A0AB37UNS1"/>
<dbReference type="RefSeq" id="WP_106165951.1">
    <property type="nucleotide sequence ID" value="NZ_JAVKZF010000001.1"/>
</dbReference>
<keyword evidence="1" id="KW-0812">Transmembrane</keyword>